<feature type="transmembrane region" description="Helical" evidence="3">
    <location>
        <begin position="74"/>
        <end position="94"/>
    </location>
</feature>
<gene>
    <name evidence="4" type="ORF">J43TS3_15200</name>
</gene>
<proteinExistence type="predicted"/>
<evidence type="ECO:0000313" key="4">
    <source>
        <dbReference type="EMBL" id="GIO26909.1"/>
    </source>
</evidence>
<dbReference type="Gene3D" id="1.20.20.10">
    <property type="entry name" value="F1F0 ATP synthase subunit C"/>
    <property type="match status" value="1"/>
</dbReference>
<keyword evidence="2" id="KW-0813">Transport</keyword>
<feature type="transmembrane region" description="Helical" evidence="3">
    <location>
        <begin position="114"/>
        <end position="134"/>
    </location>
</feature>
<organism evidence="4 5">
    <name type="scientific">Ornithinibacillus bavariensis</name>
    <dbReference type="NCBI Taxonomy" id="545502"/>
    <lineage>
        <taxon>Bacteria</taxon>
        <taxon>Bacillati</taxon>
        <taxon>Bacillota</taxon>
        <taxon>Bacilli</taxon>
        <taxon>Bacillales</taxon>
        <taxon>Bacillaceae</taxon>
        <taxon>Ornithinibacillus</taxon>
    </lineage>
</organism>
<keyword evidence="3" id="KW-0812">Transmembrane</keyword>
<accession>A0A919X8D7</accession>
<evidence type="ECO:0000256" key="3">
    <source>
        <dbReference type="SAM" id="Phobius"/>
    </source>
</evidence>
<keyword evidence="5" id="KW-1185">Reference proteome</keyword>
<comment type="caution">
    <text evidence="4">The sequence shown here is derived from an EMBL/GenBank/DDBJ whole genome shotgun (WGS) entry which is preliminary data.</text>
</comment>
<dbReference type="Proteomes" id="UP000676917">
    <property type="component" value="Unassembled WGS sequence"/>
</dbReference>
<dbReference type="SUPFAM" id="SSF81333">
    <property type="entry name" value="F1F0 ATP synthase subunit C"/>
    <property type="match status" value="1"/>
</dbReference>
<evidence type="ECO:0000256" key="2">
    <source>
        <dbReference type="ARBA" id="ARBA00023065"/>
    </source>
</evidence>
<reference evidence="4" key="1">
    <citation type="submission" date="2021-03" db="EMBL/GenBank/DDBJ databases">
        <title>Antimicrobial resistance genes in bacteria isolated from Japanese honey, and their potential for conferring macrolide and lincosamide resistance in the American foulbrood pathogen Paenibacillus larvae.</title>
        <authorList>
            <person name="Okamoto M."/>
            <person name="Kumagai M."/>
            <person name="Kanamori H."/>
            <person name="Takamatsu D."/>
        </authorList>
    </citation>
    <scope>NUCLEOTIDE SEQUENCE</scope>
    <source>
        <strain evidence="4">J43TS3</strain>
    </source>
</reference>
<feature type="transmembrane region" description="Helical" evidence="3">
    <location>
        <begin position="6"/>
        <end position="22"/>
    </location>
</feature>
<dbReference type="InterPro" id="IPR035921">
    <property type="entry name" value="F/V-ATP_Csub_sf"/>
</dbReference>
<evidence type="ECO:0000256" key="1">
    <source>
        <dbReference type="ARBA" id="ARBA00022781"/>
    </source>
</evidence>
<keyword evidence="1" id="KW-0375">Hydrogen ion transport</keyword>
<feature type="transmembrane region" description="Helical" evidence="3">
    <location>
        <begin position="43"/>
        <end position="62"/>
    </location>
</feature>
<sequence>MNTAFLFAAAAILAVLPILFLFKLNMEKIKENPSEIGSIQTKFFIGVAISEVIPIILIVFGMMNLTPVESLNELLVPGIIVIFALIFAPFFIFLQRFVGAPEESKQAITTFSMIGLALANAIPLISFISLIMLMP</sequence>
<dbReference type="AlphaFoldDB" id="A0A919X8D7"/>
<dbReference type="GO" id="GO:1902600">
    <property type="term" value="P:proton transmembrane transport"/>
    <property type="evidence" value="ECO:0007669"/>
    <property type="project" value="UniProtKB-KW"/>
</dbReference>
<keyword evidence="3" id="KW-0472">Membrane</keyword>
<dbReference type="InterPro" id="IPR038662">
    <property type="entry name" value="ATP_synth_F0_csu_sf"/>
</dbReference>
<dbReference type="RefSeq" id="WP_212920405.1">
    <property type="nucleotide sequence ID" value="NZ_BORP01000002.1"/>
</dbReference>
<name>A0A919X8D7_9BACI</name>
<protein>
    <submittedName>
        <fullName evidence="4">Uncharacterized protein</fullName>
    </submittedName>
</protein>
<evidence type="ECO:0000313" key="5">
    <source>
        <dbReference type="Proteomes" id="UP000676917"/>
    </source>
</evidence>
<dbReference type="EMBL" id="BORP01000002">
    <property type="protein sequence ID" value="GIO26909.1"/>
    <property type="molecule type" value="Genomic_DNA"/>
</dbReference>
<keyword evidence="3" id="KW-1133">Transmembrane helix</keyword>
<keyword evidence="2" id="KW-0406">Ion transport</keyword>